<keyword evidence="2" id="KW-1185">Reference proteome</keyword>
<accession>A0A918KBC7</accession>
<dbReference type="RefSeq" id="WP_190035433.1">
    <property type="nucleotide sequence ID" value="NZ_BMWD01000007.1"/>
</dbReference>
<reference evidence="1" key="1">
    <citation type="journal article" date="2014" name="Int. J. Syst. Evol. Microbiol.">
        <title>Complete genome sequence of Corynebacterium casei LMG S-19264T (=DSM 44701T), isolated from a smear-ripened cheese.</title>
        <authorList>
            <consortium name="US DOE Joint Genome Institute (JGI-PGF)"/>
            <person name="Walter F."/>
            <person name="Albersmeier A."/>
            <person name="Kalinowski J."/>
            <person name="Ruckert C."/>
        </authorList>
    </citation>
    <scope>NUCLEOTIDE SEQUENCE</scope>
    <source>
        <strain evidence="1">JCM 4956</strain>
    </source>
</reference>
<evidence type="ECO:0000313" key="2">
    <source>
        <dbReference type="Proteomes" id="UP000645555"/>
    </source>
</evidence>
<organism evidence="1 2">
    <name type="scientific">Streptomyces fructofermentans</name>
    <dbReference type="NCBI Taxonomy" id="152141"/>
    <lineage>
        <taxon>Bacteria</taxon>
        <taxon>Bacillati</taxon>
        <taxon>Actinomycetota</taxon>
        <taxon>Actinomycetes</taxon>
        <taxon>Kitasatosporales</taxon>
        <taxon>Streptomycetaceae</taxon>
        <taxon>Streptomyces</taxon>
    </lineage>
</organism>
<gene>
    <name evidence="1" type="ORF">GCM10010515_24100</name>
</gene>
<dbReference type="EMBL" id="BMWD01000007">
    <property type="protein sequence ID" value="GGX55939.1"/>
    <property type="molecule type" value="Genomic_DNA"/>
</dbReference>
<reference evidence="1" key="2">
    <citation type="submission" date="2020-09" db="EMBL/GenBank/DDBJ databases">
        <authorList>
            <person name="Sun Q."/>
            <person name="Ohkuma M."/>
        </authorList>
    </citation>
    <scope>NUCLEOTIDE SEQUENCE</scope>
    <source>
        <strain evidence="1">JCM 4956</strain>
    </source>
</reference>
<name>A0A918KBC7_9ACTN</name>
<protein>
    <submittedName>
        <fullName evidence="1">Uncharacterized protein</fullName>
    </submittedName>
</protein>
<dbReference type="Proteomes" id="UP000645555">
    <property type="component" value="Unassembled WGS sequence"/>
</dbReference>
<proteinExistence type="predicted"/>
<comment type="caution">
    <text evidence="1">The sequence shown here is derived from an EMBL/GenBank/DDBJ whole genome shotgun (WGS) entry which is preliminary data.</text>
</comment>
<evidence type="ECO:0000313" key="1">
    <source>
        <dbReference type="EMBL" id="GGX55939.1"/>
    </source>
</evidence>
<dbReference type="AlphaFoldDB" id="A0A918KBC7"/>
<sequence length="62" mass="6810">MHPSPNALDQARMSYENHLATCRQCAADGLQCAVAKLLRREYNNQNRASLRGLADAPAAQAR</sequence>